<dbReference type="SUPFAM" id="SSF52540">
    <property type="entry name" value="P-loop containing nucleoside triphosphate hydrolases"/>
    <property type="match status" value="1"/>
</dbReference>
<evidence type="ECO:0000259" key="13">
    <source>
        <dbReference type="Pfam" id="PF18052"/>
    </source>
</evidence>
<evidence type="ECO:0000256" key="3">
    <source>
        <dbReference type="ARBA" id="ARBA00022614"/>
    </source>
</evidence>
<feature type="region of interest" description="Disordered" evidence="10">
    <location>
        <begin position="1451"/>
        <end position="1494"/>
    </location>
</feature>
<dbReference type="EMBL" id="JAUUTY010000475">
    <property type="protein sequence ID" value="KAK1601262.1"/>
    <property type="molecule type" value="Genomic_DNA"/>
</dbReference>
<dbReference type="Pfam" id="PF13359">
    <property type="entry name" value="DDE_Tnp_4"/>
    <property type="match status" value="1"/>
</dbReference>
<dbReference type="InterPro" id="IPR058922">
    <property type="entry name" value="WHD_DRP"/>
</dbReference>
<dbReference type="InterPro" id="IPR042197">
    <property type="entry name" value="Apaf_helical"/>
</dbReference>
<keyword evidence="17" id="KW-1185">Reference proteome</keyword>
<dbReference type="InterPro" id="IPR002182">
    <property type="entry name" value="NB-ARC"/>
</dbReference>
<dbReference type="GO" id="GO:0043531">
    <property type="term" value="F:ADP binding"/>
    <property type="evidence" value="ECO:0007669"/>
    <property type="project" value="InterPro"/>
</dbReference>
<evidence type="ECO:0000313" key="17">
    <source>
        <dbReference type="Proteomes" id="UP001231189"/>
    </source>
</evidence>
<evidence type="ECO:0000259" key="12">
    <source>
        <dbReference type="Pfam" id="PF13359"/>
    </source>
</evidence>
<keyword evidence="8" id="KW-0067">ATP-binding</keyword>
<comment type="cofactor">
    <cofactor evidence="1">
        <name>a divalent metal cation</name>
        <dbReference type="ChEBI" id="CHEBI:60240"/>
    </cofactor>
</comment>
<comment type="similarity">
    <text evidence="2">Belongs to the disease resistance NB-LRR family.</text>
</comment>
<dbReference type="GO" id="GO:0002758">
    <property type="term" value="P:innate immune response-activating signaling pathway"/>
    <property type="evidence" value="ECO:0007669"/>
    <property type="project" value="UniProtKB-ARBA"/>
</dbReference>
<dbReference type="Gene3D" id="1.10.8.430">
    <property type="entry name" value="Helical domain of apoptotic protease-activating factors"/>
    <property type="match status" value="1"/>
</dbReference>
<evidence type="ECO:0000259" key="11">
    <source>
        <dbReference type="Pfam" id="PF00931"/>
    </source>
</evidence>
<evidence type="ECO:0000313" key="16">
    <source>
        <dbReference type="EMBL" id="KAK1601262.1"/>
    </source>
</evidence>
<evidence type="ECO:0000256" key="9">
    <source>
        <dbReference type="ARBA" id="ARBA00023054"/>
    </source>
</evidence>
<dbReference type="Gene3D" id="1.20.5.4130">
    <property type="match status" value="1"/>
</dbReference>
<gene>
    <name evidence="16" type="ORF">QYE76_026979</name>
</gene>
<dbReference type="InterPro" id="IPR036388">
    <property type="entry name" value="WH-like_DNA-bd_sf"/>
</dbReference>
<dbReference type="Pfam" id="PF00931">
    <property type="entry name" value="NB-ARC"/>
    <property type="match status" value="1"/>
</dbReference>
<evidence type="ECO:0000256" key="1">
    <source>
        <dbReference type="ARBA" id="ARBA00001968"/>
    </source>
</evidence>
<evidence type="ECO:0000256" key="2">
    <source>
        <dbReference type="ARBA" id="ARBA00008894"/>
    </source>
</evidence>
<evidence type="ECO:0000256" key="4">
    <source>
        <dbReference type="ARBA" id="ARBA00022723"/>
    </source>
</evidence>
<name>A0AAD8VB87_LOLMU</name>
<dbReference type="GO" id="GO:0009626">
    <property type="term" value="P:plant-type hypersensitive response"/>
    <property type="evidence" value="ECO:0007669"/>
    <property type="project" value="UniProtKB-ARBA"/>
</dbReference>
<dbReference type="Proteomes" id="UP001231189">
    <property type="component" value="Unassembled WGS sequence"/>
</dbReference>
<comment type="caution">
    <text evidence="16">The sequence shown here is derived from an EMBL/GenBank/DDBJ whole genome shotgun (WGS) entry which is preliminary data.</text>
</comment>
<proteinExistence type="inferred from homology"/>
<accession>A0AAD8VB87</accession>
<sequence>MAMVLDAFASYVQNMLTEMASEEVHMLLGVRDEIDKMDAKLRDLKNFLADADRRNITDKTMQEWVAELKRAMYEAADILDLCQLKAMEQGQSTVDVGCFNPLLFCMRNPAHAHNIGTRIKELNKKLSTIKERGDAFNFINLGSYDDRNSRVHASHAAIRSRETSGEYDRSGIVGKKIEEDSRAIIDIMLTEKEGNANIMVVAIVGVGGIGKTTLAKKVFNDEIINAEFDKTIWLSINQNFDKVELIKTMITLAGGECGGGAVLAVLQPILTTAVTGKKLFIVMDDAWSPRAWDDMLGSHLANVVARGSRILVTTRDERIARGMKAMFPYHHIDKLEEEDGWSLLKKQIASCETDGHEIDTLKDIGLQIVAKCDGLPLAIKVLGGLLCQKEKKHHEWKMVLDDSIWSVNEMPEELNHAVYLSYEDLPSCIKQCLLYYSLIPKTATLDKHDIVGMWIAEGFLHGTSDNLEELGTKYYKELIVRNLIEPNPEYVDQSVCSMHDVVRSFAQFVSRDEALAAHSGETNIGSKLSAHKFLRLSLESKSSESDGLEWSSLQTQTILRTLILVGHINMKSADLLVHFPSLRTLHADSTGVGELAEVLHEFKHLRFLSLENSDIASLPDNLGKLKFLRFISLRGSKQFVKLPDSIVHLSELRFLNISATSKCSIPRGFCGLTNLRTVHGFPAIEDGDWCSLEELGPLYQLTDIGLKGLEDVTVPSSAAKAKLGEKVHLTYLSLSWHSRLGDDGKIKEDDSVSEEEQEKTEKVFDELCPPPNLEYISIYGYFGRRLPTWMMSSSVVPLKILRILNIEDLACCTLLPDGLCHLPYLEFIQIYRAPSIKRVGPEFLHSNHHQSLPPSHVAVAFPKVHEMNLIGMVEWEEWEWVEAVQAFPVLRTLVVNHCKLTSLPAGLSSQARALNKLDIGHVKALTSVKNFATLVRLEVDTLPDLERITNLARLQILIIEGCPKLKVLEGVPALQSLSLDDEDMETLPEYMGGISPSCLELYCGLALLSSIAAGPSGPEWDKFSRIKHVKAYAREGDMVKKWYVLYTDNPYKLETNFSRSFMSTGTLSCFEDAQRFESVFKMTRKTFDYICSLVKVPSLEDMDSYTFVDRRVLCLQDRVAVALIRLCSTESSETLGSSVGVSESTIKLVTEKFVDAVCEERAAHHSYWPDSSKMDKTKSTFGKIHNLHNCCGVICTTHIPFGPNCDHGENGCILMQAMIDPKMRIMNLSLNSWDSNTQLSILQKSRLFKECQKGGWLNGSKLKVASDGSEVGEYIIGDAGYPLLPWLLTPYQEENLSDPKVEFNRRHSAATACARKALAMFQEKWKCLQEDVWWPENLQTRYKMIYACCRLHNIVIDMEDDAGMPSAKAKDWNYHQRVRQVANEDAVRARDMLSEYFLASRSSKSGDMEDDAGMPSIGKRNYGQEVRQLADEDAVRARDMLSQYFWTSMPSAPGVGSGDVEEDPEVAASGSGDEDKEQQVQTRATAEEGQGIII</sequence>
<dbReference type="PANTHER" id="PTHR36766">
    <property type="entry name" value="PLANT BROAD-SPECTRUM MILDEW RESISTANCE PROTEIN RPW8"/>
    <property type="match status" value="1"/>
</dbReference>
<keyword evidence="4" id="KW-0479">Metal-binding</keyword>
<dbReference type="PRINTS" id="PR00364">
    <property type="entry name" value="DISEASERSIST"/>
</dbReference>
<dbReference type="InterPro" id="IPR038005">
    <property type="entry name" value="RX-like_CC"/>
</dbReference>
<dbReference type="InterPro" id="IPR027417">
    <property type="entry name" value="P-loop_NTPase"/>
</dbReference>
<feature type="domain" description="Disease resistance protein winged helix" evidence="14">
    <location>
        <begin position="440"/>
        <end position="506"/>
    </location>
</feature>
<keyword evidence="7" id="KW-0611">Plant defense</keyword>
<evidence type="ECO:0000256" key="6">
    <source>
        <dbReference type="ARBA" id="ARBA00022741"/>
    </source>
</evidence>
<dbReference type="Pfam" id="PF23598">
    <property type="entry name" value="LRR_14"/>
    <property type="match status" value="1"/>
</dbReference>
<dbReference type="CDD" id="cd14798">
    <property type="entry name" value="RX-CC_like"/>
    <property type="match status" value="1"/>
</dbReference>
<reference evidence="16" key="1">
    <citation type="submission" date="2023-07" db="EMBL/GenBank/DDBJ databases">
        <title>A chromosome-level genome assembly of Lolium multiflorum.</title>
        <authorList>
            <person name="Chen Y."/>
            <person name="Copetti D."/>
            <person name="Kolliker R."/>
            <person name="Studer B."/>
        </authorList>
    </citation>
    <scope>NUCLEOTIDE SEQUENCE</scope>
    <source>
        <strain evidence="16">02402/16</strain>
        <tissue evidence="16">Leaf</tissue>
    </source>
</reference>
<dbReference type="GO" id="GO:0005524">
    <property type="term" value="F:ATP binding"/>
    <property type="evidence" value="ECO:0007669"/>
    <property type="project" value="UniProtKB-KW"/>
</dbReference>
<dbReference type="Pfam" id="PF23559">
    <property type="entry name" value="WHD_DRP"/>
    <property type="match status" value="1"/>
</dbReference>
<feature type="domain" description="Disease resistance N-terminal" evidence="13">
    <location>
        <begin position="10"/>
        <end position="91"/>
    </location>
</feature>
<dbReference type="Gene3D" id="1.10.10.10">
    <property type="entry name" value="Winged helix-like DNA-binding domain superfamily/Winged helix DNA-binding domain"/>
    <property type="match status" value="1"/>
</dbReference>
<keyword evidence="6" id="KW-0547">Nucleotide-binding</keyword>
<evidence type="ECO:0000259" key="14">
    <source>
        <dbReference type="Pfam" id="PF23559"/>
    </source>
</evidence>
<dbReference type="InterPro" id="IPR041118">
    <property type="entry name" value="Rx_N"/>
</dbReference>
<keyword evidence="3" id="KW-0433">Leucine-rich repeat</keyword>
<dbReference type="GO" id="GO:0042742">
    <property type="term" value="P:defense response to bacterium"/>
    <property type="evidence" value="ECO:0007669"/>
    <property type="project" value="UniProtKB-ARBA"/>
</dbReference>
<evidence type="ECO:0000256" key="8">
    <source>
        <dbReference type="ARBA" id="ARBA00022840"/>
    </source>
</evidence>
<dbReference type="InterPro" id="IPR032675">
    <property type="entry name" value="LRR_dom_sf"/>
</dbReference>
<evidence type="ECO:0000256" key="7">
    <source>
        <dbReference type="ARBA" id="ARBA00022821"/>
    </source>
</evidence>
<protein>
    <submittedName>
        <fullName evidence="16">Uncharacterized protein</fullName>
    </submittedName>
</protein>
<dbReference type="Gene3D" id="3.80.10.10">
    <property type="entry name" value="Ribonuclease Inhibitor"/>
    <property type="match status" value="1"/>
</dbReference>
<evidence type="ECO:0000256" key="5">
    <source>
        <dbReference type="ARBA" id="ARBA00022737"/>
    </source>
</evidence>
<dbReference type="Pfam" id="PF18052">
    <property type="entry name" value="Rx_N"/>
    <property type="match status" value="1"/>
</dbReference>
<dbReference type="InterPro" id="IPR027806">
    <property type="entry name" value="HARBI1_dom"/>
</dbReference>
<feature type="domain" description="NB-ARC" evidence="11">
    <location>
        <begin position="183"/>
        <end position="348"/>
    </location>
</feature>
<dbReference type="InterPro" id="IPR055414">
    <property type="entry name" value="LRR_R13L4/SHOC2-like"/>
</dbReference>
<dbReference type="PANTHER" id="PTHR36766:SF36">
    <property type="entry name" value="AAA+ ATPASE DOMAIN-CONTAINING PROTEIN"/>
    <property type="match status" value="1"/>
</dbReference>
<evidence type="ECO:0000256" key="10">
    <source>
        <dbReference type="SAM" id="MobiDB-lite"/>
    </source>
</evidence>
<feature type="domain" description="DDE Tnp4" evidence="12">
    <location>
        <begin position="1212"/>
        <end position="1353"/>
    </location>
</feature>
<keyword evidence="9" id="KW-0175">Coiled coil</keyword>
<keyword evidence="5" id="KW-0677">Repeat</keyword>
<evidence type="ECO:0000259" key="15">
    <source>
        <dbReference type="Pfam" id="PF23598"/>
    </source>
</evidence>
<feature type="domain" description="Disease resistance R13L4/SHOC-2-like LRR" evidence="15">
    <location>
        <begin position="571"/>
        <end position="929"/>
    </location>
</feature>
<dbReference type="FunFam" id="1.10.10.10:FF:000322">
    <property type="entry name" value="Probable disease resistance protein At1g63360"/>
    <property type="match status" value="1"/>
</dbReference>
<organism evidence="16 17">
    <name type="scientific">Lolium multiflorum</name>
    <name type="common">Italian ryegrass</name>
    <name type="synonym">Lolium perenne subsp. multiflorum</name>
    <dbReference type="NCBI Taxonomy" id="4521"/>
    <lineage>
        <taxon>Eukaryota</taxon>
        <taxon>Viridiplantae</taxon>
        <taxon>Streptophyta</taxon>
        <taxon>Embryophyta</taxon>
        <taxon>Tracheophyta</taxon>
        <taxon>Spermatophyta</taxon>
        <taxon>Magnoliopsida</taxon>
        <taxon>Liliopsida</taxon>
        <taxon>Poales</taxon>
        <taxon>Poaceae</taxon>
        <taxon>BOP clade</taxon>
        <taxon>Pooideae</taxon>
        <taxon>Poodae</taxon>
        <taxon>Poeae</taxon>
        <taxon>Poeae Chloroplast Group 2 (Poeae type)</taxon>
        <taxon>Loliodinae</taxon>
        <taxon>Loliinae</taxon>
        <taxon>Lolium</taxon>
    </lineage>
</organism>
<dbReference type="SUPFAM" id="SSF52058">
    <property type="entry name" value="L domain-like"/>
    <property type="match status" value="1"/>
</dbReference>
<dbReference type="GO" id="GO:0046872">
    <property type="term" value="F:metal ion binding"/>
    <property type="evidence" value="ECO:0007669"/>
    <property type="project" value="UniProtKB-KW"/>
</dbReference>
<dbReference type="Gene3D" id="3.40.50.300">
    <property type="entry name" value="P-loop containing nucleotide triphosphate hydrolases"/>
    <property type="match status" value="1"/>
</dbReference>